<dbReference type="SUPFAM" id="SSF52540">
    <property type="entry name" value="P-loop containing nucleoside triphosphate hydrolases"/>
    <property type="match status" value="1"/>
</dbReference>
<gene>
    <name evidence="3" type="ORF">FVEG_07169</name>
</gene>
<keyword evidence="2" id="KW-0342">GTP-binding</keyword>
<dbReference type="GO" id="GO:0003924">
    <property type="term" value="F:GTPase activity"/>
    <property type="evidence" value="ECO:0007669"/>
    <property type="project" value="InterPro"/>
</dbReference>
<dbReference type="EMBL" id="DS022250">
    <property type="protein sequence ID" value="EWG46884.1"/>
    <property type="molecule type" value="Genomic_DNA"/>
</dbReference>
<evidence type="ECO:0000256" key="1">
    <source>
        <dbReference type="ARBA" id="ARBA00022741"/>
    </source>
</evidence>
<dbReference type="GeneID" id="30064999"/>
<keyword evidence="1" id="KW-0547">Nucleotide-binding</keyword>
<dbReference type="VEuPathDB" id="FungiDB:FVEG_07169"/>
<sequence length="191" mass="20534">MSCRSLSLLGDPSSGKTLVGCLIYMCGLELSQLGEFERKGIHYGDILPFYEGRGQSLCFHAPSGVFRVEKSQTPDVAIWVVDSSDTLTWATSAQKLAAMLDSGELQPRERLIIAINKMDSVSWSEKTFNDAAHVFGVLNLNVGTFIIPVSASKGQNVLPDSSEPSWATGLSSRRSGVLGMVSSECLTSLLG</sequence>
<dbReference type="RefSeq" id="XP_018753075.1">
    <property type="nucleotide sequence ID" value="XM_018895754.1"/>
</dbReference>
<keyword evidence="4" id="KW-1185">Reference proteome</keyword>
<evidence type="ECO:0000313" key="3">
    <source>
        <dbReference type="EMBL" id="EWG46884.1"/>
    </source>
</evidence>
<dbReference type="GO" id="GO:0005525">
    <property type="term" value="F:GTP binding"/>
    <property type="evidence" value="ECO:0007669"/>
    <property type="project" value="UniProtKB-KW"/>
</dbReference>
<organism evidence="3 4">
    <name type="scientific">Gibberella moniliformis (strain M3125 / FGSC 7600)</name>
    <name type="common">Maize ear and stalk rot fungus</name>
    <name type="synonym">Fusarium verticillioides</name>
    <dbReference type="NCBI Taxonomy" id="334819"/>
    <lineage>
        <taxon>Eukaryota</taxon>
        <taxon>Fungi</taxon>
        <taxon>Dikarya</taxon>
        <taxon>Ascomycota</taxon>
        <taxon>Pezizomycotina</taxon>
        <taxon>Sordariomycetes</taxon>
        <taxon>Hypocreomycetidae</taxon>
        <taxon>Hypocreales</taxon>
        <taxon>Nectriaceae</taxon>
        <taxon>Fusarium</taxon>
        <taxon>Fusarium fujikuroi species complex</taxon>
    </lineage>
</organism>
<dbReference type="KEGG" id="fvr:FVEG_07169"/>
<dbReference type="Proteomes" id="UP000009096">
    <property type="component" value="Chromosome 8"/>
</dbReference>
<proteinExistence type="predicted"/>
<accession>W7MH39</accession>
<dbReference type="Pfam" id="PF00025">
    <property type="entry name" value="Arf"/>
    <property type="match status" value="1"/>
</dbReference>
<dbReference type="AlphaFoldDB" id="W7MH39"/>
<dbReference type="Gene3D" id="3.40.50.300">
    <property type="entry name" value="P-loop containing nucleotide triphosphate hydrolases"/>
    <property type="match status" value="1"/>
</dbReference>
<name>W7MH39_GIBM7</name>
<dbReference type="InterPro" id="IPR006689">
    <property type="entry name" value="Small_GTPase_ARF/SAR"/>
</dbReference>
<reference evidence="3 4" key="1">
    <citation type="journal article" date="2010" name="Nature">
        <title>Comparative genomics reveals mobile pathogenicity chromosomes in Fusarium.</title>
        <authorList>
            <person name="Ma L.J."/>
            <person name="van der Does H.C."/>
            <person name="Borkovich K.A."/>
            <person name="Coleman J.J."/>
            <person name="Daboussi M.J."/>
            <person name="Di Pietro A."/>
            <person name="Dufresne M."/>
            <person name="Freitag M."/>
            <person name="Grabherr M."/>
            <person name="Henrissat B."/>
            <person name="Houterman P.M."/>
            <person name="Kang S."/>
            <person name="Shim W.B."/>
            <person name="Woloshuk C."/>
            <person name="Xie X."/>
            <person name="Xu J.R."/>
            <person name="Antoniw J."/>
            <person name="Baker S.E."/>
            <person name="Bluhm B.H."/>
            <person name="Breakspear A."/>
            <person name="Brown D.W."/>
            <person name="Butchko R.A."/>
            <person name="Chapman S."/>
            <person name="Coulson R."/>
            <person name="Coutinho P.M."/>
            <person name="Danchin E.G."/>
            <person name="Diener A."/>
            <person name="Gale L.R."/>
            <person name="Gardiner D.M."/>
            <person name="Goff S."/>
            <person name="Hammond-Kosack K.E."/>
            <person name="Hilburn K."/>
            <person name="Hua-Van A."/>
            <person name="Jonkers W."/>
            <person name="Kazan K."/>
            <person name="Kodira C.D."/>
            <person name="Koehrsen M."/>
            <person name="Kumar L."/>
            <person name="Lee Y.H."/>
            <person name="Li L."/>
            <person name="Manners J.M."/>
            <person name="Miranda-Saavedra D."/>
            <person name="Mukherjee M."/>
            <person name="Park G."/>
            <person name="Park J."/>
            <person name="Park S.Y."/>
            <person name="Proctor R.H."/>
            <person name="Regev A."/>
            <person name="Ruiz-Roldan M.C."/>
            <person name="Sain D."/>
            <person name="Sakthikumar S."/>
            <person name="Sykes S."/>
            <person name="Schwartz D.C."/>
            <person name="Turgeon B.G."/>
            <person name="Wapinski I."/>
            <person name="Yoder O."/>
            <person name="Young S."/>
            <person name="Zeng Q."/>
            <person name="Zhou S."/>
            <person name="Galagan J."/>
            <person name="Cuomo C.A."/>
            <person name="Kistler H.C."/>
            <person name="Rep M."/>
        </authorList>
    </citation>
    <scope>NUCLEOTIDE SEQUENCE [LARGE SCALE GENOMIC DNA]</scope>
    <source>
        <strain evidence="4">M3125 / FGSC 7600</strain>
    </source>
</reference>
<dbReference type="EMBL" id="CM000585">
    <property type="protein sequence ID" value="EWG46884.1"/>
    <property type="molecule type" value="Genomic_DNA"/>
</dbReference>
<dbReference type="InterPro" id="IPR027417">
    <property type="entry name" value="P-loop_NTPase"/>
</dbReference>
<dbReference type="STRING" id="334819.W7MH39"/>
<evidence type="ECO:0000313" key="4">
    <source>
        <dbReference type="Proteomes" id="UP000009096"/>
    </source>
</evidence>
<protein>
    <submittedName>
        <fullName evidence="3">Uncharacterized protein</fullName>
    </submittedName>
</protein>
<dbReference type="OrthoDB" id="3524701at2759"/>
<evidence type="ECO:0000256" key="2">
    <source>
        <dbReference type="ARBA" id="ARBA00023134"/>
    </source>
</evidence>